<name>A0A1I4BI84_9HYPH</name>
<dbReference type="PANTHER" id="PTHR23088:SF27">
    <property type="entry name" value="DEAMINATED GLUTATHIONE AMIDASE"/>
    <property type="match status" value="1"/>
</dbReference>
<proteinExistence type="inferred from homology"/>
<protein>
    <submittedName>
        <fullName evidence="4">Nitrilase</fullName>
    </submittedName>
</protein>
<dbReference type="InterPro" id="IPR045254">
    <property type="entry name" value="Nit1/2_C-N_Hydrolase"/>
</dbReference>
<dbReference type="OrthoDB" id="9811121at2"/>
<dbReference type="InterPro" id="IPR003010">
    <property type="entry name" value="C-N_Hydrolase"/>
</dbReference>
<dbReference type="AlphaFoldDB" id="A0A1I4BI84"/>
<evidence type="ECO:0000256" key="1">
    <source>
        <dbReference type="ARBA" id="ARBA00010613"/>
    </source>
</evidence>
<gene>
    <name evidence="4" type="ORF">SAMN05444581_11524</name>
</gene>
<accession>A0A1I4BI84</accession>
<dbReference type="Proteomes" id="UP000198755">
    <property type="component" value="Unassembled WGS sequence"/>
</dbReference>
<dbReference type="RefSeq" id="WP_091685091.1">
    <property type="nucleotide sequence ID" value="NZ_FOSN01000015.1"/>
</dbReference>
<dbReference type="EMBL" id="FOSN01000015">
    <property type="protein sequence ID" value="SFK68565.1"/>
    <property type="molecule type" value="Genomic_DNA"/>
</dbReference>
<evidence type="ECO:0000256" key="2">
    <source>
        <dbReference type="ARBA" id="ARBA00022801"/>
    </source>
</evidence>
<evidence type="ECO:0000313" key="5">
    <source>
        <dbReference type="Proteomes" id="UP000198755"/>
    </source>
</evidence>
<dbReference type="SUPFAM" id="SSF56317">
    <property type="entry name" value="Carbon-nitrogen hydrolase"/>
    <property type="match status" value="1"/>
</dbReference>
<dbReference type="InterPro" id="IPR036526">
    <property type="entry name" value="C-N_Hydrolase_sf"/>
</dbReference>
<sequence length="277" mass="30111">MKISLIQMNSVSDKAENISAAVRLVEQACAEEKPDWIGLPECFDFLGGARTDKMAAAESLPGGPAYCAMQELARRHGVFIHAGSILEKVEGEDRIRNTTIVFDRTGAEIARYRKIHMFDITAPDGTEYRESAAFAPGGEVVTYSCEGLTIGCAICYDLRFPALFQALVAKGAQMIVLPAAFTQQTGADHWEVLCRARAIETQTYFAAPAQTGVHMAAGALRRTYGHSLVADPWGHIIAKASDGVGMASARIDEDLVRKVRAQIPVARHKVRFDTPSL</sequence>
<dbReference type="Pfam" id="PF00795">
    <property type="entry name" value="CN_hydrolase"/>
    <property type="match status" value="1"/>
</dbReference>
<dbReference type="Gene3D" id="3.60.110.10">
    <property type="entry name" value="Carbon-nitrogen hydrolase"/>
    <property type="match status" value="1"/>
</dbReference>
<dbReference type="PANTHER" id="PTHR23088">
    <property type="entry name" value="NITRILASE-RELATED"/>
    <property type="match status" value="1"/>
</dbReference>
<keyword evidence="5" id="KW-1185">Reference proteome</keyword>
<dbReference type="STRING" id="1612308.SAMN05444581_11524"/>
<dbReference type="InterPro" id="IPR001110">
    <property type="entry name" value="UPF0012_CS"/>
</dbReference>
<feature type="domain" description="CN hydrolase" evidence="3">
    <location>
        <begin position="1"/>
        <end position="253"/>
    </location>
</feature>
<dbReference type="PROSITE" id="PS01227">
    <property type="entry name" value="UPF0012"/>
    <property type="match status" value="1"/>
</dbReference>
<comment type="similarity">
    <text evidence="1">Belongs to the carbon-nitrogen hydrolase superfamily. NIT1/NIT2 family.</text>
</comment>
<reference evidence="4 5" key="1">
    <citation type="submission" date="2016-10" db="EMBL/GenBank/DDBJ databases">
        <authorList>
            <person name="de Groot N.N."/>
        </authorList>
    </citation>
    <scope>NUCLEOTIDE SEQUENCE [LARGE SCALE GENOMIC DNA]</scope>
    <source>
        <strain evidence="4 5">NE2</strain>
    </source>
</reference>
<dbReference type="PROSITE" id="PS50263">
    <property type="entry name" value="CN_HYDROLASE"/>
    <property type="match status" value="1"/>
</dbReference>
<dbReference type="GO" id="GO:0016811">
    <property type="term" value="F:hydrolase activity, acting on carbon-nitrogen (but not peptide) bonds, in linear amides"/>
    <property type="evidence" value="ECO:0007669"/>
    <property type="project" value="InterPro"/>
</dbReference>
<dbReference type="CDD" id="cd07572">
    <property type="entry name" value="nit"/>
    <property type="match status" value="1"/>
</dbReference>
<keyword evidence="2" id="KW-0378">Hydrolase</keyword>
<evidence type="ECO:0000259" key="3">
    <source>
        <dbReference type="PROSITE" id="PS50263"/>
    </source>
</evidence>
<organism evidence="4 5">
    <name type="scientific">Methylocapsa palsarum</name>
    <dbReference type="NCBI Taxonomy" id="1612308"/>
    <lineage>
        <taxon>Bacteria</taxon>
        <taxon>Pseudomonadati</taxon>
        <taxon>Pseudomonadota</taxon>
        <taxon>Alphaproteobacteria</taxon>
        <taxon>Hyphomicrobiales</taxon>
        <taxon>Beijerinckiaceae</taxon>
        <taxon>Methylocapsa</taxon>
    </lineage>
</organism>
<evidence type="ECO:0000313" key="4">
    <source>
        <dbReference type="EMBL" id="SFK68565.1"/>
    </source>
</evidence>